<name>A0A8D1W4W1_PIG</name>
<organism evidence="2 3">
    <name type="scientific">Sus scrofa</name>
    <name type="common">Pig</name>
    <dbReference type="NCBI Taxonomy" id="9823"/>
    <lineage>
        <taxon>Eukaryota</taxon>
        <taxon>Metazoa</taxon>
        <taxon>Chordata</taxon>
        <taxon>Craniata</taxon>
        <taxon>Vertebrata</taxon>
        <taxon>Euteleostomi</taxon>
        <taxon>Mammalia</taxon>
        <taxon>Eutheria</taxon>
        <taxon>Laurasiatheria</taxon>
        <taxon>Artiodactyla</taxon>
        <taxon>Suina</taxon>
        <taxon>Suidae</taxon>
        <taxon>Sus</taxon>
    </lineage>
</organism>
<accession>A0A8D1W4W1</accession>
<protein>
    <recommendedName>
        <fullName evidence="4">DUF1725 domain-containing protein</fullName>
    </recommendedName>
</protein>
<dbReference type="Proteomes" id="UP000694723">
    <property type="component" value="Unplaced"/>
</dbReference>
<dbReference type="Ensembl" id="ENSSSCT00060078961.1">
    <property type="protein sequence ID" value="ENSSSCP00060034127.1"/>
    <property type="gene ID" value="ENSSSCG00060057960.1"/>
</dbReference>
<evidence type="ECO:0008006" key="4">
    <source>
        <dbReference type="Google" id="ProtNLM"/>
    </source>
</evidence>
<sequence length="152" mass="17879">MENNMEVPQRTEILSCHVNQQSHSWDISKKKPTTQKDICTPKFMVALFTIAKTWKQSKCPLTDKWIKKMWCIYGMEYCHKKKSEMMPFTATWMQLKIITLNEVSQKEKDKCHMISLMCGIYSVAQMNLSTEQRQTHSHGEQTRGCQGRRGRE</sequence>
<evidence type="ECO:0000256" key="1">
    <source>
        <dbReference type="SAM" id="MobiDB-lite"/>
    </source>
</evidence>
<evidence type="ECO:0000313" key="2">
    <source>
        <dbReference type="Ensembl" id="ENSSSCP00060034127.1"/>
    </source>
</evidence>
<evidence type="ECO:0000313" key="3">
    <source>
        <dbReference type="Proteomes" id="UP000694723"/>
    </source>
</evidence>
<proteinExistence type="predicted"/>
<dbReference type="AlphaFoldDB" id="A0A8D1W4W1"/>
<feature type="region of interest" description="Disordered" evidence="1">
    <location>
        <begin position="132"/>
        <end position="152"/>
    </location>
</feature>
<reference evidence="2" key="1">
    <citation type="submission" date="2025-08" db="UniProtKB">
        <authorList>
            <consortium name="Ensembl"/>
        </authorList>
    </citation>
    <scope>IDENTIFICATION</scope>
</reference>